<dbReference type="InterPro" id="IPR023430">
    <property type="entry name" value="Pept_HybD-like_dom_sf"/>
</dbReference>
<gene>
    <name evidence="5" type="ORF">JOF53_000948</name>
</gene>
<evidence type="ECO:0000313" key="6">
    <source>
        <dbReference type="Proteomes" id="UP001519363"/>
    </source>
</evidence>
<keyword evidence="2 5" id="KW-0645">Protease</keyword>
<sequence length="173" mass="17746">MSGRRTVLIGVGNPFRGDDGIGPALAAAVRARGLPGVHVVDTDGEPASLLAAWTGAGLVVLVDAVRCLPAHPGRIHRTSVGSLPHGAAPASSHGIGVPEAIELGRVLGRVPERLVVYAVEAAHLGFGTTLSPEVAAALPELLRQVLDELDQAGDPAVRRRAPCPPGKPWTSEV</sequence>
<proteinExistence type="inferred from homology"/>
<evidence type="ECO:0000256" key="1">
    <source>
        <dbReference type="ARBA" id="ARBA00006814"/>
    </source>
</evidence>
<keyword evidence="6" id="KW-1185">Reference proteome</keyword>
<reference evidence="5 6" key="1">
    <citation type="submission" date="2021-03" db="EMBL/GenBank/DDBJ databases">
        <title>Sequencing the genomes of 1000 actinobacteria strains.</title>
        <authorList>
            <person name="Klenk H.-P."/>
        </authorList>
    </citation>
    <scope>NUCLEOTIDE SEQUENCE [LARGE SCALE GENOMIC DNA]</scope>
    <source>
        <strain evidence="5 6">DSM 44580</strain>
    </source>
</reference>
<evidence type="ECO:0000256" key="2">
    <source>
        <dbReference type="ARBA" id="ARBA00022670"/>
    </source>
</evidence>
<keyword evidence="4 5" id="KW-0378">Hydrolase</keyword>
<dbReference type="SUPFAM" id="SSF53163">
    <property type="entry name" value="HybD-like"/>
    <property type="match status" value="1"/>
</dbReference>
<dbReference type="Proteomes" id="UP001519363">
    <property type="component" value="Unassembled WGS sequence"/>
</dbReference>
<dbReference type="Pfam" id="PF01750">
    <property type="entry name" value="HycI"/>
    <property type="match status" value="1"/>
</dbReference>
<accession>A0ABS5A6A0</accession>
<dbReference type="EC" id="3.4.23.-" evidence="5"/>
<dbReference type="InterPro" id="IPR000671">
    <property type="entry name" value="Peptidase_A31"/>
</dbReference>
<dbReference type="CDD" id="cd00518">
    <property type="entry name" value="H2MP"/>
    <property type="match status" value="1"/>
</dbReference>
<evidence type="ECO:0000256" key="4">
    <source>
        <dbReference type="ARBA" id="ARBA00022801"/>
    </source>
</evidence>
<comment type="caution">
    <text evidence="5">The sequence shown here is derived from an EMBL/GenBank/DDBJ whole genome shotgun (WGS) entry which is preliminary data.</text>
</comment>
<dbReference type="EMBL" id="JAGIOO010000001">
    <property type="protein sequence ID" value="MBP2472076.1"/>
    <property type="molecule type" value="Genomic_DNA"/>
</dbReference>
<dbReference type="GO" id="GO:0008233">
    <property type="term" value="F:peptidase activity"/>
    <property type="evidence" value="ECO:0007669"/>
    <property type="project" value="UniProtKB-KW"/>
</dbReference>
<name>A0ABS5A6A0_9PSEU</name>
<organism evidence="5 6">
    <name type="scientific">Crossiella equi</name>
    <dbReference type="NCBI Taxonomy" id="130796"/>
    <lineage>
        <taxon>Bacteria</taxon>
        <taxon>Bacillati</taxon>
        <taxon>Actinomycetota</taxon>
        <taxon>Actinomycetes</taxon>
        <taxon>Pseudonocardiales</taxon>
        <taxon>Pseudonocardiaceae</taxon>
        <taxon>Crossiella</taxon>
    </lineage>
</organism>
<dbReference type="GO" id="GO:0006508">
    <property type="term" value="P:proteolysis"/>
    <property type="evidence" value="ECO:0007669"/>
    <property type="project" value="UniProtKB-KW"/>
</dbReference>
<keyword evidence="3" id="KW-0064">Aspartyl protease</keyword>
<dbReference type="PANTHER" id="PTHR30302:SF1">
    <property type="entry name" value="HYDROGENASE 2 MATURATION PROTEASE"/>
    <property type="match status" value="1"/>
</dbReference>
<protein>
    <submittedName>
        <fullName evidence="5">Hydrogenase maturation protease</fullName>
        <ecNumber evidence="5">3.4.23.-</ecNumber>
    </submittedName>
</protein>
<dbReference type="Gene3D" id="3.40.50.1450">
    <property type="entry name" value="HybD-like"/>
    <property type="match status" value="1"/>
</dbReference>
<dbReference type="PANTHER" id="PTHR30302">
    <property type="entry name" value="HYDROGENASE 1 MATURATION PROTEASE"/>
    <property type="match status" value="1"/>
</dbReference>
<evidence type="ECO:0000256" key="3">
    <source>
        <dbReference type="ARBA" id="ARBA00022750"/>
    </source>
</evidence>
<comment type="similarity">
    <text evidence="1">Belongs to the peptidase A31 family.</text>
</comment>
<dbReference type="RefSeq" id="WP_086781902.1">
    <property type="nucleotide sequence ID" value="NZ_JAGIOO010000001.1"/>
</dbReference>
<evidence type="ECO:0000313" key="5">
    <source>
        <dbReference type="EMBL" id="MBP2472076.1"/>
    </source>
</evidence>
<dbReference type="NCBIfam" id="TIGR00072">
    <property type="entry name" value="hydrog_prot"/>
    <property type="match status" value="1"/>
</dbReference>